<reference evidence="2 3" key="1">
    <citation type="submission" date="2024-04" db="EMBL/GenBank/DDBJ databases">
        <title>Luteolibacter sp. isolated from soil.</title>
        <authorList>
            <person name="An J."/>
        </authorList>
    </citation>
    <scope>NUCLEOTIDE SEQUENCE [LARGE SCALE GENOMIC DNA]</scope>
    <source>
        <strain evidence="2 3">Y139</strain>
    </source>
</reference>
<proteinExistence type="predicted"/>
<evidence type="ECO:0000313" key="2">
    <source>
        <dbReference type="EMBL" id="MEK7953940.1"/>
    </source>
</evidence>
<dbReference type="EMBL" id="JBBUKT010000014">
    <property type="protein sequence ID" value="MEK7953940.1"/>
    <property type="molecule type" value="Genomic_DNA"/>
</dbReference>
<protein>
    <recommendedName>
        <fullName evidence="4">Lipoprotein</fullName>
    </recommendedName>
</protein>
<keyword evidence="3" id="KW-1185">Reference proteome</keyword>
<comment type="caution">
    <text evidence="2">The sequence shown here is derived from an EMBL/GenBank/DDBJ whole genome shotgun (WGS) entry which is preliminary data.</text>
</comment>
<accession>A0ABU9B4Z4</accession>
<feature type="signal peptide" evidence="1">
    <location>
        <begin position="1"/>
        <end position="17"/>
    </location>
</feature>
<dbReference type="PROSITE" id="PS51257">
    <property type="entry name" value="PROKAR_LIPOPROTEIN"/>
    <property type="match status" value="1"/>
</dbReference>
<feature type="chain" id="PRO_5046748836" description="Lipoprotein" evidence="1">
    <location>
        <begin position="18"/>
        <end position="202"/>
    </location>
</feature>
<evidence type="ECO:0000256" key="1">
    <source>
        <dbReference type="SAM" id="SignalP"/>
    </source>
</evidence>
<evidence type="ECO:0000313" key="3">
    <source>
        <dbReference type="Proteomes" id="UP001371305"/>
    </source>
</evidence>
<name>A0ABU9B4Z4_9BACT</name>
<dbReference type="Proteomes" id="UP001371305">
    <property type="component" value="Unassembled WGS sequence"/>
</dbReference>
<keyword evidence="1" id="KW-0732">Signal</keyword>
<organism evidence="2 3">
    <name type="scientific">Luteolibacter soli</name>
    <dbReference type="NCBI Taxonomy" id="3135280"/>
    <lineage>
        <taxon>Bacteria</taxon>
        <taxon>Pseudomonadati</taxon>
        <taxon>Verrucomicrobiota</taxon>
        <taxon>Verrucomicrobiia</taxon>
        <taxon>Verrucomicrobiales</taxon>
        <taxon>Verrucomicrobiaceae</taxon>
        <taxon>Luteolibacter</taxon>
    </lineage>
</organism>
<evidence type="ECO:0008006" key="4">
    <source>
        <dbReference type="Google" id="ProtNLM"/>
    </source>
</evidence>
<dbReference type="RefSeq" id="WP_341407708.1">
    <property type="nucleotide sequence ID" value="NZ_JBBUKT010000014.1"/>
</dbReference>
<gene>
    <name evidence="2" type="ORF">WKV53_25715</name>
</gene>
<sequence>MKLIRTLLSFASISLLATSCASFSGNKLPQVADTPATNAKKVSLTYTVKAGIGSTGGGDRTDVAGQLQSKVQDPMVRTFNKSERFSSVSQGKGGAVHVDVDMYNHGNKAAAGASGFISGFSLFTIPGFATDNYTLTATARTASGKSRQYKLDDSVTTVFWLPMIVATPFAYPGSVYPKVQENMYRNLLSNMERDGLLPKAGN</sequence>